<sequence length="500" mass="57248">MPFEFLRLPREIRDMIYEEYFRLDGGYLCDTDAFLKGSLSTSSGEPVDLSLVYTCKMVAEETEYGNVALGFNTVTFTTLYSPEHGELALFFRKLMMDGVGFIKAAMLNSACHQPTESSVSKLKSRYPQFAPLLHRLKPEDPVTGHDLLSRVDFRGGSYGEAPSLYHEFVDETLRTAAEDPKASLAVRDFVVPWNLYCERNDAPPPGLEEYQRRRLRSGFEIIDNHSQFWEIPSPSDMDELIRLTKYTVSAVCPEVETKYRFSAAAVAIYFLKNMSPNVCRHLRRLVLLEDKRSLCYPESHALGLIPFCQKYPKLNIERRARLWTNVFLQGVEYDGMMERQWIREYRQAPQGDLFSINITPTVAPWVIEASRLAKAGMPPGSFSLLLESAGANELATEIFESVVHKDIAWQEAWMTCSEMMLPFPPHLVSQEGRESLRHASWNLLLPGGVVYPFENLARAMRDIVEGKSVVRCDFHPGTPWDVGPIVEQHKYWNEEKWEVE</sequence>
<dbReference type="AlphaFoldDB" id="A0A8H6MPL8"/>
<proteinExistence type="predicted"/>
<name>A0A8H6MPL8_9PEZI</name>
<organism evidence="1 2">
    <name type="scientific">Colletotrichum sojae</name>
    <dbReference type="NCBI Taxonomy" id="2175907"/>
    <lineage>
        <taxon>Eukaryota</taxon>
        <taxon>Fungi</taxon>
        <taxon>Dikarya</taxon>
        <taxon>Ascomycota</taxon>
        <taxon>Pezizomycotina</taxon>
        <taxon>Sordariomycetes</taxon>
        <taxon>Hypocreomycetidae</taxon>
        <taxon>Glomerellales</taxon>
        <taxon>Glomerellaceae</taxon>
        <taxon>Colletotrichum</taxon>
        <taxon>Colletotrichum orchidearum species complex</taxon>
    </lineage>
</organism>
<evidence type="ECO:0000313" key="2">
    <source>
        <dbReference type="Proteomes" id="UP000652219"/>
    </source>
</evidence>
<dbReference type="Proteomes" id="UP000652219">
    <property type="component" value="Unassembled WGS sequence"/>
</dbReference>
<protein>
    <submittedName>
        <fullName evidence="1">Uncharacterized protein</fullName>
    </submittedName>
</protein>
<accession>A0A8H6MPL8</accession>
<reference evidence="1 2" key="1">
    <citation type="journal article" date="2020" name="Phytopathology">
        <title>Genome Sequence Resources of Colletotrichum truncatum, C. plurivorum, C. musicola, and C. sojae: Four Species Pathogenic to Soybean (Glycine max).</title>
        <authorList>
            <person name="Rogerio F."/>
            <person name="Boufleur T.R."/>
            <person name="Ciampi-Guillardi M."/>
            <person name="Sukno S.A."/>
            <person name="Thon M.R."/>
            <person name="Massola Junior N.S."/>
            <person name="Baroncelli R."/>
        </authorList>
    </citation>
    <scope>NUCLEOTIDE SEQUENCE [LARGE SCALE GENOMIC DNA]</scope>
    <source>
        <strain evidence="1 2">LFN0009</strain>
    </source>
</reference>
<evidence type="ECO:0000313" key="1">
    <source>
        <dbReference type="EMBL" id="KAF6803476.1"/>
    </source>
</evidence>
<dbReference type="EMBL" id="WIGN01000237">
    <property type="protein sequence ID" value="KAF6803476.1"/>
    <property type="molecule type" value="Genomic_DNA"/>
</dbReference>
<comment type="caution">
    <text evidence="1">The sequence shown here is derived from an EMBL/GenBank/DDBJ whole genome shotgun (WGS) entry which is preliminary data.</text>
</comment>
<gene>
    <name evidence="1" type="ORF">CSOJ01_10893</name>
</gene>
<keyword evidence="2" id="KW-1185">Reference proteome</keyword>